<comment type="caution">
    <text evidence="1">The sequence shown here is derived from an EMBL/GenBank/DDBJ whole genome shotgun (WGS) entry which is preliminary data.</text>
</comment>
<gene>
    <name evidence="1" type="ORF">GJ688_03230</name>
</gene>
<organism evidence="1 2">
    <name type="scientific">Heliobacterium mobile</name>
    <name type="common">Heliobacillus mobilis</name>
    <dbReference type="NCBI Taxonomy" id="28064"/>
    <lineage>
        <taxon>Bacteria</taxon>
        <taxon>Bacillati</taxon>
        <taxon>Bacillota</taxon>
        <taxon>Clostridia</taxon>
        <taxon>Eubacteriales</taxon>
        <taxon>Heliobacteriaceae</taxon>
        <taxon>Heliobacterium</taxon>
    </lineage>
</organism>
<evidence type="ECO:0000313" key="2">
    <source>
        <dbReference type="Proteomes" id="UP000430670"/>
    </source>
</evidence>
<dbReference type="RefSeq" id="WP_155475091.1">
    <property type="nucleotide sequence ID" value="NZ_WNKU01000002.1"/>
</dbReference>
<reference evidence="1 2" key="1">
    <citation type="submission" date="2019-11" db="EMBL/GenBank/DDBJ databases">
        <title>Whole-genome sequence of a the green, strictly anaerobic photosynthetic bacterium Heliobacillus mobilis DSM 6151.</title>
        <authorList>
            <person name="Kyndt J.A."/>
            <person name="Meyer T.E."/>
        </authorList>
    </citation>
    <scope>NUCLEOTIDE SEQUENCE [LARGE SCALE GENOMIC DNA]</scope>
    <source>
        <strain evidence="1 2">DSM 6151</strain>
    </source>
</reference>
<dbReference type="SUPFAM" id="SSF52968">
    <property type="entry name" value="B12-dependent dehydatase associated subunit"/>
    <property type="match status" value="1"/>
</dbReference>
<dbReference type="Proteomes" id="UP000430670">
    <property type="component" value="Unassembled WGS sequence"/>
</dbReference>
<sequence length="171" mass="19014">MLDRMPVKPTVMVYYHPHETCACKLRELQAGLEEEGIPAVIHSQSDPDSQRLGYQAAGASHLGVGIGVGKDGSICIHHTRLPEERPLFILEGPGERAEWRRFGYNAARLVKGTPFKDKEEQPFQNSGDDMNLDVLKATIAEIVKRVLAEQSSQPVRPADEGVNVWSRMPWG</sequence>
<dbReference type="InterPro" id="IPR010254">
    <property type="entry name" value="B12-dep_deHydtase_bsu"/>
</dbReference>
<dbReference type="OrthoDB" id="308037at2"/>
<keyword evidence="2" id="KW-1185">Reference proteome</keyword>
<protein>
    <submittedName>
        <fullName evidence="1">Dehydratase</fullName>
    </submittedName>
</protein>
<evidence type="ECO:0000313" key="1">
    <source>
        <dbReference type="EMBL" id="MTV47991.1"/>
    </source>
</evidence>
<accession>A0A6I3SGM3</accession>
<dbReference type="InterPro" id="IPR003208">
    <property type="entry name" value="Dehydtase/Dehydtase_re"/>
</dbReference>
<proteinExistence type="predicted"/>
<name>A0A6I3SGM3_HELMO</name>
<dbReference type="Gene3D" id="3.40.50.10150">
    <property type="entry name" value="B12-dependent dehydatase associated subunit"/>
    <property type="match status" value="1"/>
</dbReference>
<dbReference type="AlphaFoldDB" id="A0A6I3SGM3"/>
<dbReference type="EMBL" id="WNKU01000002">
    <property type="protein sequence ID" value="MTV47991.1"/>
    <property type="molecule type" value="Genomic_DNA"/>
</dbReference>
<dbReference type="Pfam" id="PF02288">
    <property type="entry name" value="Dehydratase_MU"/>
    <property type="match status" value="1"/>
</dbReference>